<dbReference type="GO" id="GO:0005198">
    <property type="term" value="F:structural molecule activity"/>
    <property type="evidence" value="ECO:0007669"/>
    <property type="project" value="InterPro"/>
</dbReference>
<evidence type="ECO:0000256" key="7">
    <source>
        <dbReference type="ARBA" id="ARBA00022949"/>
    </source>
</evidence>
<keyword evidence="4" id="KW-0796">Tight junction</keyword>
<dbReference type="GO" id="GO:0016327">
    <property type="term" value="C:apicolateral plasma membrane"/>
    <property type="evidence" value="ECO:0007669"/>
    <property type="project" value="Ensembl"/>
</dbReference>
<proteinExistence type="inferred from homology"/>
<dbReference type="GO" id="GO:1990963">
    <property type="term" value="P:establishment of blood-retinal barrier"/>
    <property type="evidence" value="ECO:0007669"/>
    <property type="project" value="Ensembl"/>
</dbReference>
<keyword evidence="9 11" id="KW-0472">Membrane</keyword>
<dbReference type="InterPro" id="IPR006187">
    <property type="entry name" value="Claudin"/>
</dbReference>
<evidence type="ECO:0000313" key="12">
    <source>
        <dbReference type="Ensembl" id="ENSSHAP00000029051.1"/>
    </source>
</evidence>
<dbReference type="Ensembl" id="ENSSHAT00000047202.1">
    <property type="protein sequence ID" value="ENSSHAP00000029051.1"/>
    <property type="gene ID" value="ENSSHAG00000023048.1"/>
</dbReference>
<dbReference type="FunFam" id="1.20.140.150:FF:000001">
    <property type="entry name" value="Claudin"/>
    <property type="match status" value="1"/>
</dbReference>
<dbReference type="GO" id="GO:0005923">
    <property type="term" value="C:bicellular tight junction"/>
    <property type="evidence" value="ECO:0007669"/>
    <property type="project" value="UniProtKB-SubCell"/>
</dbReference>
<dbReference type="GO" id="GO:0030864">
    <property type="term" value="C:cortical actin cytoskeleton"/>
    <property type="evidence" value="ECO:0007669"/>
    <property type="project" value="Ensembl"/>
</dbReference>
<evidence type="ECO:0000256" key="11">
    <source>
        <dbReference type="SAM" id="Phobius"/>
    </source>
</evidence>
<evidence type="ECO:0000256" key="2">
    <source>
        <dbReference type="ARBA" id="ARBA00004651"/>
    </source>
</evidence>
<evidence type="ECO:0000256" key="4">
    <source>
        <dbReference type="ARBA" id="ARBA00022427"/>
    </source>
</evidence>
<evidence type="ECO:0000256" key="5">
    <source>
        <dbReference type="ARBA" id="ARBA00022475"/>
    </source>
</evidence>
<keyword evidence="13" id="KW-1185">Reference proteome</keyword>
<dbReference type="InterPro" id="IPR017974">
    <property type="entry name" value="Claudin_CS"/>
</dbReference>
<dbReference type="InterPro" id="IPR004031">
    <property type="entry name" value="PMP22/EMP/MP20/Claudin"/>
</dbReference>
<dbReference type="GO" id="GO:0010629">
    <property type="term" value="P:negative regulation of gene expression"/>
    <property type="evidence" value="ECO:0007669"/>
    <property type="project" value="Ensembl"/>
</dbReference>
<name>A0A7N4V051_SARHA</name>
<reference evidence="12 13" key="1">
    <citation type="journal article" date="2011" name="Proc. Natl. Acad. Sci. U.S.A.">
        <title>Genetic diversity and population structure of the endangered marsupial Sarcophilus harrisii (Tasmanian devil).</title>
        <authorList>
            <person name="Miller W."/>
            <person name="Hayes V.M."/>
            <person name="Ratan A."/>
            <person name="Petersen D.C."/>
            <person name="Wittekindt N.E."/>
            <person name="Miller J."/>
            <person name="Walenz B."/>
            <person name="Knight J."/>
            <person name="Qi J."/>
            <person name="Zhao F."/>
            <person name="Wang Q."/>
            <person name="Bedoya-Reina O.C."/>
            <person name="Katiyar N."/>
            <person name="Tomsho L.P."/>
            <person name="Kasson L.M."/>
            <person name="Hardie R.A."/>
            <person name="Woodbridge P."/>
            <person name="Tindall E.A."/>
            <person name="Bertelsen M.F."/>
            <person name="Dixon D."/>
            <person name="Pyecroft S."/>
            <person name="Helgen K.M."/>
            <person name="Lesk A.M."/>
            <person name="Pringle T.H."/>
            <person name="Patterson N."/>
            <person name="Zhang Y."/>
            <person name="Kreiss A."/>
            <person name="Woods G.M."/>
            <person name="Jones M.E."/>
            <person name="Schuster S.C."/>
        </authorList>
    </citation>
    <scope>NUCLEOTIDE SEQUENCE [LARGE SCALE GENOMIC DNA]</scope>
</reference>
<keyword evidence="5" id="KW-1003">Cell membrane</keyword>
<organism evidence="12 13">
    <name type="scientific">Sarcophilus harrisii</name>
    <name type="common">Tasmanian devil</name>
    <name type="synonym">Sarcophilus laniarius</name>
    <dbReference type="NCBI Taxonomy" id="9305"/>
    <lineage>
        <taxon>Eukaryota</taxon>
        <taxon>Metazoa</taxon>
        <taxon>Chordata</taxon>
        <taxon>Craniata</taxon>
        <taxon>Vertebrata</taxon>
        <taxon>Euteleostomi</taxon>
        <taxon>Mammalia</taxon>
        <taxon>Metatheria</taxon>
        <taxon>Dasyuromorphia</taxon>
        <taxon>Dasyuridae</taxon>
        <taxon>Sarcophilus</taxon>
    </lineage>
</organism>
<dbReference type="PRINTS" id="PR01380">
    <property type="entry name" value="CLAUDIN5"/>
</dbReference>
<dbReference type="GO" id="GO:1903142">
    <property type="term" value="P:positive regulation of establishment of endothelial barrier"/>
    <property type="evidence" value="ECO:0007669"/>
    <property type="project" value="Ensembl"/>
</dbReference>
<dbReference type="PANTHER" id="PTHR12002">
    <property type="entry name" value="CLAUDIN"/>
    <property type="match status" value="1"/>
</dbReference>
<dbReference type="GO" id="GO:0120192">
    <property type="term" value="P:tight junction assembly"/>
    <property type="evidence" value="ECO:0007669"/>
    <property type="project" value="Ensembl"/>
</dbReference>
<dbReference type="GO" id="GO:1903348">
    <property type="term" value="P:positive regulation of bicellular tight junction assembly"/>
    <property type="evidence" value="ECO:0007669"/>
    <property type="project" value="Ensembl"/>
</dbReference>
<dbReference type="PROSITE" id="PS01346">
    <property type="entry name" value="CLAUDIN"/>
    <property type="match status" value="1"/>
</dbReference>
<dbReference type="GO" id="GO:0030336">
    <property type="term" value="P:negative regulation of cell migration"/>
    <property type="evidence" value="ECO:0007669"/>
    <property type="project" value="Ensembl"/>
</dbReference>
<dbReference type="Proteomes" id="UP000007648">
    <property type="component" value="Unassembled WGS sequence"/>
</dbReference>
<evidence type="ECO:0000256" key="1">
    <source>
        <dbReference type="ARBA" id="ARBA00004435"/>
    </source>
</evidence>
<feature type="transmembrane region" description="Helical" evidence="11">
    <location>
        <begin position="137"/>
        <end position="157"/>
    </location>
</feature>
<keyword evidence="8 11" id="KW-1133">Transmembrane helix</keyword>
<comment type="subcellular location">
    <subcellularLocation>
        <location evidence="1">Cell junction</location>
        <location evidence="1">Tight junction</location>
    </subcellularLocation>
    <subcellularLocation>
        <location evidence="2">Cell membrane</location>
        <topology evidence="2">Multi-pass membrane protein</topology>
    </subcellularLocation>
</comment>
<dbReference type="GeneTree" id="ENSGT00940000161769"/>
<keyword evidence="6 11" id="KW-0812">Transmembrane</keyword>
<reference evidence="12" key="2">
    <citation type="submission" date="2025-08" db="UniProtKB">
        <authorList>
            <consortium name="Ensembl"/>
        </authorList>
    </citation>
    <scope>IDENTIFICATION</scope>
</reference>
<evidence type="ECO:0000256" key="10">
    <source>
        <dbReference type="SAM" id="MobiDB-lite"/>
    </source>
</evidence>
<feature type="region of interest" description="Disordered" evidence="10">
    <location>
        <begin position="1"/>
        <end position="42"/>
    </location>
</feature>
<feature type="transmembrane region" description="Helical" evidence="11">
    <location>
        <begin position="63"/>
        <end position="85"/>
    </location>
</feature>
<evidence type="ECO:0000256" key="3">
    <source>
        <dbReference type="ARBA" id="ARBA00008295"/>
    </source>
</evidence>
<comment type="similarity">
    <text evidence="3">Belongs to the claudin family.</text>
</comment>
<reference evidence="12" key="3">
    <citation type="submission" date="2025-09" db="UniProtKB">
        <authorList>
            <consortium name="Ensembl"/>
        </authorList>
    </citation>
    <scope>IDENTIFICATION</scope>
</reference>
<dbReference type="PRINTS" id="PR01077">
    <property type="entry name" value="CLAUDIN"/>
</dbReference>
<evidence type="ECO:0000256" key="6">
    <source>
        <dbReference type="ARBA" id="ARBA00022692"/>
    </source>
</evidence>
<feature type="transmembrane region" description="Helical" evidence="11">
    <location>
        <begin position="219"/>
        <end position="245"/>
    </location>
</feature>
<dbReference type="GO" id="GO:0035633">
    <property type="term" value="P:maintenance of blood-brain barrier"/>
    <property type="evidence" value="ECO:0007669"/>
    <property type="project" value="Ensembl"/>
</dbReference>
<dbReference type="GO" id="GO:0008284">
    <property type="term" value="P:positive regulation of cell population proliferation"/>
    <property type="evidence" value="ECO:0007669"/>
    <property type="project" value="Ensembl"/>
</dbReference>
<dbReference type="Pfam" id="PF00822">
    <property type="entry name" value="PMP22_Claudin"/>
    <property type="match status" value="1"/>
</dbReference>
<feature type="transmembrane region" description="Helical" evidence="11">
    <location>
        <begin position="178"/>
        <end position="199"/>
    </location>
</feature>
<evidence type="ECO:0000256" key="8">
    <source>
        <dbReference type="ARBA" id="ARBA00022989"/>
    </source>
</evidence>
<dbReference type="GO" id="GO:0010628">
    <property type="term" value="P:positive regulation of gene expression"/>
    <property type="evidence" value="ECO:0007669"/>
    <property type="project" value="Ensembl"/>
</dbReference>
<dbReference type="InParanoid" id="A0A7N4V051"/>
<protein>
    <submittedName>
        <fullName evidence="12">Claudin 5</fullName>
    </submittedName>
</protein>
<dbReference type="Gene3D" id="1.20.140.150">
    <property type="match status" value="1"/>
</dbReference>
<dbReference type="GO" id="GO:0016525">
    <property type="term" value="P:negative regulation of angiogenesis"/>
    <property type="evidence" value="ECO:0007669"/>
    <property type="project" value="Ensembl"/>
</dbReference>
<gene>
    <name evidence="12" type="primary">CLDN5</name>
</gene>
<evidence type="ECO:0000313" key="13">
    <source>
        <dbReference type="Proteomes" id="UP000007648"/>
    </source>
</evidence>
<sequence length="273" mass="28295">SGAEPQRAGARGRRRESSAAEPTRASAERGSPEPGPAARRGFGAARPTAGSCAAAMSSVALEILGLGLCIVGWVGIIVACGLPMWQVSAFLESNIVTAQTIWQGLWMNCVVQSTGQMQCKVYDSVLALKPEVQAGRALTVLVALLGLVALMVTVAGAQCTTCVAPGKAKARVAAAGGALYVLCGLLALVPLCWFANIVISEFYDPTVPTSQKREMGSALYIGWAATALLLLGGGLVCCGACSAAAREDLPFPVKYSAPRRSTVNGDYDKKNYV</sequence>
<dbReference type="FunCoup" id="A0A7N4V051">
    <property type="interactions" value="307"/>
</dbReference>
<dbReference type="GO" id="GO:0007179">
    <property type="term" value="P:transforming growth factor beta receptor signaling pathway"/>
    <property type="evidence" value="ECO:0007669"/>
    <property type="project" value="Ensembl"/>
</dbReference>
<dbReference type="AlphaFoldDB" id="A0A7N4V051"/>
<evidence type="ECO:0000256" key="9">
    <source>
        <dbReference type="ARBA" id="ARBA00023136"/>
    </source>
</evidence>
<accession>A0A7N4V051</accession>
<keyword evidence="7" id="KW-0965">Cell junction</keyword>
<dbReference type="InterPro" id="IPR003551">
    <property type="entry name" value="Claudin5"/>
</dbReference>
<dbReference type="GO" id="GO:0043116">
    <property type="term" value="P:negative regulation of vascular permeability"/>
    <property type="evidence" value="ECO:0007669"/>
    <property type="project" value="Ensembl"/>
</dbReference>